<evidence type="ECO:0000256" key="1">
    <source>
        <dbReference type="SAM" id="SignalP"/>
    </source>
</evidence>
<protein>
    <recommendedName>
        <fullName evidence="4">DUF4932 domain-containing protein</fullName>
    </recommendedName>
</protein>
<evidence type="ECO:0000313" key="2">
    <source>
        <dbReference type="EMBL" id="AHG91847.1"/>
    </source>
</evidence>
<dbReference type="InParanoid" id="W0RMY8"/>
<dbReference type="OrthoDB" id="1155228at2"/>
<dbReference type="EMBL" id="CP007128">
    <property type="protein sequence ID" value="AHG91847.1"/>
    <property type="molecule type" value="Genomic_DNA"/>
</dbReference>
<dbReference type="PROSITE" id="PS51257">
    <property type="entry name" value="PROKAR_LIPOPROTEIN"/>
    <property type="match status" value="1"/>
</dbReference>
<dbReference type="RefSeq" id="WP_025413280.1">
    <property type="nucleotide sequence ID" value="NZ_CP007128.1"/>
</dbReference>
<keyword evidence="1" id="KW-0732">Signal</keyword>
<keyword evidence="3" id="KW-1185">Reference proteome</keyword>
<dbReference type="HOGENOM" id="CLU_775588_0_0_0"/>
<sequence>MRPRHLRTLAPLVMLAALAALAIVGACATSSHRAARMPAWRAASGPPSALGATGTCASDGAVPTLDLRSSFWLNLHDFLVVQAKRRRGVEDESPGAFRPTLADTVPARPLTTAERARWTRALDTYDRAMRGSMRVDSVLVMLNVRLAEAAEYDELPDVVTGTMVSADLAAALREAAPVYREVWWPTHDRQNRAWIAATRARLDRDGACLMRREAALFRRPWPDAPVPVEASVYATWFGAYTTLDPLQITVSSASIGTQGANGLEVLLHEAGHTILGAVDSALTASAARQHRRLPSEMSHLVLFYTAGALVRSVDHEHVPYAQAFGIWRQNAAARRYFGILERAWWPYLDGSIDFGAAIDAVVRELDPA</sequence>
<evidence type="ECO:0008006" key="4">
    <source>
        <dbReference type="Google" id="ProtNLM"/>
    </source>
</evidence>
<dbReference type="KEGG" id="gba:J421_4310"/>
<dbReference type="eggNOG" id="ENOG503346D">
    <property type="taxonomic scope" value="Bacteria"/>
</dbReference>
<accession>W0RMY8</accession>
<reference evidence="2 3" key="1">
    <citation type="journal article" date="2014" name="Genome Announc.">
        <title>Genome Sequence and Methylome of Soil Bacterium Gemmatirosa kalamazoonensis KBS708T, a Member of the Rarely Cultivated Gemmatimonadetes Phylum.</title>
        <authorList>
            <person name="Debruyn J.M."/>
            <person name="Radosevich M."/>
            <person name="Wommack K.E."/>
            <person name="Polson S.W."/>
            <person name="Hauser L.J."/>
            <person name="Fawaz M.N."/>
            <person name="Korlach J."/>
            <person name="Tsai Y.C."/>
        </authorList>
    </citation>
    <scope>NUCLEOTIDE SEQUENCE [LARGE SCALE GENOMIC DNA]</scope>
    <source>
        <strain evidence="2 3">KBS708</strain>
    </source>
</reference>
<dbReference type="Proteomes" id="UP000019151">
    <property type="component" value="Chromosome"/>
</dbReference>
<name>W0RMY8_9BACT</name>
<organism evidence="2 3">
    <name type="scientific">Gemmatirosa kalamazoonensis</name>
    <dbReference type="NCBI Taxonomy" id="861299"/>
    <lineage>
        <taxon>Bacteria</taxon>
        <taxon>Pseudomonadati</taxon>
        <taxon>Gemmatimonadota</taxon>
        <taxon>Gemmatimonadia</taxon>
        <taxon>Gemmatimonadales</taxon>
        <taxon>Gemmatimonadaceae</taxon>
        <taxon>Gemmatirosa</taxon>
    </lineage>
</organism>
<evidence type="ECO:0000313" key="3">
    <source>
        <dbReference type="Proteomes" id="UP000019151"/>
    </source>
</evidence>
<proteinExistence type="predicted"/>
<dbReference type="STRING" id="861299.J421_4310"/>
<feature type="chain" id="PRO_5004794639" description="DUF4932 domain-containing protein" evidence="1">
    <location>
        <begin position="23"/>
        <end position="368"/>
    </location>
</feature>
<gene>
    <name evidence="2" type="ORF">J421_4310</name>
</gene>
<dbReference type="AlphaFoldDB" id="W0RMY8"/>
<feature type="signal peptide" evidence="1">
    <location>
        <begin position="1"/>
        <end position="22"/>
    </location>
</feature>